<evidence type="ECO:0008006" key="2">
    <source>
        <dbReference type="Google" id="ProtNLM"/>
    </source>
</evidence>
<organism evidence="1">
    <name type="scientific">Alkalihalophilus sp. As8PL</name>
    <dbReference type="NCBI Taxonomy" id="3237103"/>
    <lineage>
        <taxon>Bacteria</taxon>
        <taxon>Bacillati</taxon>
        <taxon>Bacillota</taxon>
        <taxon>Bacilli</taxon>
        <taxon>Bacillales</taxon>
        <taxon>Bacillaceae</taxon>
        <taxon>Alkalihalophilus</taxon>
    </lineage>
</organism>
<proteinExistence type="predicted"/>
<dbReference type="Gene3D" id="3.40.50.720">
    <property type="entry name" value="NAD(P)-binding Rossmann-like Domain"/>
    <property type="match status" value="1"/>
</dbReference>
<dbReference type="InterPro" id="IPR036291">
    <property type="entry name" value="NAD(P)-bd_dom_sf"/>
</dbReference>
<reference evidence="1" key="1">
    <citation type="submission" date="2024-07" db="EMBL/GenBank/DDBJ databases">
        <title>Identification and characteristics of an arsenic-resistant bacterial isolate, which belongs to a novel species.</title>
        <authorList>
            <person name="Juszczyk A."/>
            <person name="Kowalczyk A."/>
            <person name="Was K."/>
            <person name="Kosowicz W."/>
            <person name="Budzyn A."/>
            <person name="Latowski D."/>
        </authorList>
    </citation>
    <scope>NUCLEOTIDE SEQUENCE</scope>
    <source>
        <strain evidence="1">As8PL</strain>
        <plasmid evidence="1">unnamed</plasmid>
    </source>
</reference>
<dbReference type="RefSeq" id="WP_368502647.1">
    <property type="nucleotide sequence ID" value="NZ_CP162550.1"/>
</dbReference>
<keyword evidence="1" id="KW-0614">Plasmid</keyword>
<dbReference type="SUPFAM" id="SSF51735">
    <property type="entry name" value="NAD(P)-binding Rossmann-fold domains"/>
    <property type="match status" value="1"/>
</dbReference>
<dbReference type="EMBL" id="CP162550">
    <property type="protein sequence ID" value="XDI35030.1"/>
    <property type="molecule type" value="Genomic_DNA"/>
</dbReference>
<sequence>MENKKLLIIGLGVLGSNILDMISRTNMKHKIIFGGKDPEKMKERVNLAELVANKLGYSPKLSVCKVDLDNIEETIETLDRLKPDIIFNATSLMSYWVPTTLPKEDFAKLYYAYTGWQTPTHLTLTYKLMKAVKLSSLDIKVINASYPDVVNPALRELDLSPHVGIGNVSNIVPTIKKAIALATSFNITDIEVFITAHHHFSYKLPNVGNSERLPHHIAVTHKGKDITSQIDLDTIYSIIPEKLKRTRGLVGMSMTAASSMNIILEFLNETGRSVHAPGVNGLPGGYPIRITQGEMKVDFKNNLTLERALEINQLGQVLDGVKEIKDGRVVFTEREMEVVKQILGYECHSMKIEECEYWAKETLSKMDEKQRSRKLQLI</sequence>
<protein>
    <recommendedName>
        <fullName evidence="2">Saccharopine dehydrogenase NADP binding domain-containing protein</fullName>
    </recommendedName>
</protein>
<geneLocation type="plasmid" evidence="1">
    <name>unnamed</name>
</geneLocation>
<name>A0AB39BNL5_9BACI</name>
<evidence type="ECO:0000313" key="1">
    <source>
        <dbReference type="EMBL" id="XDI35030.1"/>
    </source>
</evidence>
<gene>
    <name evidence="1" type="ORF">AB3N04_00710</name>
</gene>
<accession>A0AB39BNL5</accession>
<dbReference type="AlphaFoldDB" id="A0AB39BNL5"/>